<sequence length="698" mass="79968">MGAPNQGKKPNRLIHEKSPYLLQHAYNPVDWFPWSQEAFEKAKRENKPIFLSVGYSTCHWCHVMERESFEDEEVAELLNRHFVAIKVDREERPDVDHIYMTVCQAMTGHGGWPLTVFLTPEKKPFFAGTYFPKHGRYGHSGLIEILTQIAKLWKEDRERLIRSSERLTEALQPRFGASNEGKLSEEILHQAFQMFCDHFDTRYGGFSDAPKFPTPHNLTFLLRYWKQTGKTKALAMVEKTLEAMHRGGIYDHLGYGFARYSTDDKWLVPHFEKMLYDNALLAIAYLEAFQVTGKETYARIAREIFTYILRDMTSPDGGFYSAEDADSEGVEGKFYVFTPAEIKHVLGEKEGTLFCRYYDVTEKGNFEGTSILNIIHTDPVSIVREAGLSVEQLESQMEGFRQKLFAYREKRIHPHKDDKILTAWNGLMIAALAKGAQILQDPSYEEAAKRAVSFIQKHLVRDDGRLLARYRDGEAAFLAYLDDYAFLTWGLLELYEASFSAEYLGLAKHYTEEMVRLFWDDREGGFYLNGSDAEQLLARPKEVYDGALPSGNSVAALNLLRLARITGETRLEELAQKQIQAFSGNVGSYPPGYTHFLMALQFAYYPGKEIVVAGSRDAEDTKRMLRAVHQVFLPQAVRLFRPEGPEAREIERLVPFIKEQKAIEGRATAFVCENYACKSPTTDVEQFMTLLQSESKEK</sequence>
<dbReference type="InterPro" id="IPR012341">
    <property type="entry name" value="6hp_glycosidase-like_sf"/>
</dbReference>
<dbReference type="SUPFAM" id="SSF48208">
    <property type="entry name" value="Six-hairpin glycosidases"/>
    <property type="match status" value="1"/>
</dbReference>
<name>A0AAV4LBD4_9BACL</name>
<dbReference type="PIRSF" id="PIRSF006402">
    <property type="entry name" value="UCP006402_thioredoxin"/>
    <property type="match status" value="1"/>
</dbReference>
<organism evidence="3 4">
    <name type="scientific">Collibacillus ludicampi</name>
    <dbReference type="NCBI Taxonomy" id="2771369"/>
    <lineage>
        <taxon>Bacteria</taxon>
        <taxon>Bacillati</taxon>
        <taxon>Bacillota</taxon>
        <taxon>Bacilli</taxon>
        <taxon>Bacillales</taxon>
        <taxon>Alicyclobacillaceae</taxon>
        <taxon>Collibacillus</taxon>
    </lineage>
</organism>
<proteinExistence type="predicted"/>
<dbReference type="Pfam" id="PF03190">
    <property type="entry name" value="Thioredox_DsbH"/>
    <property type="match status" value="1"/>
</dbReference>
<dbReference type="CDD" id="cd02955">
    <property type="entry name" value="SSP411"/>
    <property type="match status" value="1"/>
</dbReference>
<dbReference type="Gene3D" id="1.50.10.10">
    <property type="match status" value="1"/>
</dbReference>
<protein>
    <submittedName>
        <fullName evidence="3">Thioredoxin domain-containing protein</fullName>
    </submittedName>
</protein>
<dbReference type="Gene3D" id="1.50.10.20">
    <property type="match status" value="1"/>
</dbReference>
<dbReference type="InterPro" id="IPR004879">
    <property type="entry name" value="Ssp411-like_TRX"/>
</dbReference>
<dbReference type="Proteomes" id="UP001057291">
    <property type="component" value="Unassembled WGS sequence"/>
</dbReference>
<comment type="caution">
    <text evidence="3">The sequence shown here is derived from an EMBL/GenBank/DDBJ whole genome shotgun (WGS) entry which is preliminary data.</text>
</comment>
<keyword evidence="4" id="KW-1185">Reference proteome</keyword>
<dbReference type="EMBL" id="BOQE01000001">
    <property type="protein sequence ID" value="GIM45115.1"/>
    <property type="molecule type" value="Genomic_DNA"/>
</dbReference>
<gene>
    <name evidence="3" type="ORF">DNHGIG_06640</name>
</gene>
<dbReference type="InterPro" id="IPR008928">
    <property type="entry name" value="6-hairpin_glycosidase_sf"/>
</dbReference>
<accession>A0AAV4LBD4</accession>
<dbReference type="RefSeq" id="WP_282198345.1">
    <property type="nucleotide sequence ID" value="NZ_BOQE01000001.1"/>
</dbReference>
<dbReference type="PANTHER" id="PTHR42899">
    <property type="entry name" value="SPERMATOGENESIS-ASSOCIATED PROTEIN 20"/>
    <property type="match status" value="1"/>
</dbReference>
<evidence type="ECO:0000256" key="1">
    <source>
        <dbReference type="SAM" id="Coils"/>
    </source>
</evidence>
<evidence type="ECO:0000313" key="3">
    <source>
        <dbReference type="EMBL" id="GIM45115.1"/>
    </source>
</evidence>
<evidence type="ECO:0000259" key="2">
    <source>
        <dbReference type="Pfam" id="PF03190"/>
    </source>
</evidence>
<dbReference type="GO" id="GO:0005975">
    <property type="term" value="P:carbohydrate metabolic process"/>
    <property type="evidence" value="ECO:0007669"/>
    <property type="project" value="InterPro"/>
</dbReference>
<keyword evidence="1" id="KW-0175">Coiled coil</keyword>
<dbReference type="InterPro" id="IPR036249">
    <property type="entry name" value="Thioredoxin-like_sf"/>
</dbReference>
<reference evidence="3" key="1">
    <citation type="journal article" date="2023" name="Int. J. Syst. Evol. Microbiol.">
        <title>Collibacillus ludicampi gen. nov., sp. nov., a new soil bacterium of the family Alicyclobacillaceae.</title>
        <authorList>
            <person name="Jojima T."/>
            <person name="Ioku Y."/>
            <person name="Fukuta Y."/>
            <person name="Shirasaka N."/>
            <person name="Matsumura Y."/>
            <person name="Mori M."/>
        </authorList>
    </citation>
    <scope>NUCLEOTIDE SEQUENCE</scope>
    <source>
        <strain evidence="3">TP075</strain>
    </source>
</reference>
<dbReference type="InterPro" id="IPR024705">
    <property type="entry name" value="Ssp411"/>
</dbReference>
<feature type="coiled-coil region" evidence="1">
    <location>
        <begin position="383"/>
        <end position="410"/>
    </location>
</feature>
<dbReference type="PANTHER" id="PTHR42899:SF1">
    <property type="entry name" value="SPERMATOGENESIS-ASSOCIATED PROTEIN 20"/>
    <property type="match status" value="1"/>
</dbReference>
<dbReference type="Gene3D" id="3.40.30.10">
    <property type="entry name" value="Glutaredoxin"/>
    <property type="match status" value="1"/>
</dbReference>
<dbReference type="SUPFAM" id="SSF52833">
    <property type="entry name" value="Thioredoxin-like"/>
    <property type="match status" value="1"/>
</dbReference>
<evidence type="ECO:0000313" key="4">
    <source>
        <dbReference type="Proteomes" id="UP001057291"/>
    </source>
</evidence>
<feature type="domain" description="Spermatogenesis-associated protein 20-like TRX" evidence="2">
    <location>
        <begin position="10"/>
        <end position="172"/>
    </location>
</feature>
<dbReference type="AlphaFoldDB" id="A0AAV4LBD4"/>